<dbReference type="Gene3D" id="3.30.70.1060">
    <property type="entry name" value="Dimeric alpha+beta barrel"/>
    <property type="match status" value="1"/>
</dbReference>
<evidence type="ECO:0000259" key="3">
    <source>
        <dbReference type="Pfam" id="PF03795"/>
    </source>
</evidence>
<feature type="region of interest" description="Disordered" evidence="2">
    <location>
        <begin position="123"/>
        <end position="144"/>
    </location>
</feature>
<dbReference type="SUPFAM" id="SSF54909">
    <property type="entry name" value="Dimeric alpha+beta barrel"/>
    <property type="match status" value="1"/>
</dbReference>
<accession>A0ABV5VV47</accession>
<dbReference type="RefSeq" id="WP_344910849.1">
    <property type="nucleotide sequence ID" value="NZ_BAAAYO010000010.1"/>
</dbReference>
<dbReference type="PANTHER" id="PTHR35174">
    <property type="entry name" value="BLL7171 PROTEIN-RELATED"/>
    <property type="match status" value="1"/>
</dbReference>
<proteinExistence type="inferred from homology"/>
<dbReference type="InterPro" id="IPR011008">
    <property type="entry name" value="Dimeric_a/b-barrel"/>
</dbReference>
<protein>
    <submittedName>
        <fullName evidence="4">YciI family protein</fullName>
    </submittedName>
</protein>
<dbReference type="EMBL" id="JBHMAG010000009">
    <property type="protein sequence ID" value="MFB9752113.1"/>
    <property type="molecule type" value="Genomic_DNA"/>
</dbReference>
<gene>
    <name evidence="4" type="ORF">ACFFNY_11150</name>
</gene>
<comment type="caution">
    <text evidence="4">The sequence shown here is derived from an EMBL/GenBank/DDBJ whole genome shotgun (WGS) entry which is preliminary data.</text>
</comment>
<evidence type="ECO:0000256" key="2">
    <source>
        <dbReference type="SAM" id="MobiDB-lite"/>
    </source>
</evidence>
<dbReference type="InterPro" id="IPR005545">
    <property type="entry name" value="YCII"/>
</dbReference>
<keyword evidence="5" id="KW-1185">Reference proteome</keyword>
<feature type="domain" description="YCII-related" evidence="3">
    <location>
        <begin position="1"/>
        <end position="117"/>
    </location>
</feature>
<evidence type="ECO:0000256" key="1">
    <source>
        <dbReference type="ARBA" id="ARBA00007689"/>
    </source>
</evidence>
<sequence length="144" mass="16030">MRFMMIVKATKDSEAGVMPSHELFDAMARYNEELARAGVLVAAEGLHPSSSAIRISYPEPGGKPKVLDGPFTEAKELIAGFTLIEVKSREEAIQWAMRMPDPHGFGEGEIELRQVFEAPELTQDPEALSKEMEMRAQVTRKPRS</sequence>
<evidence type="ECO:0000313" key="5">
    <source>
        <dbReference type="Proteomes" id="UP001589619"/>
    </source>
</evidence>
<name>A0ABV5VV47_9BACL</name>
<comment type="similarity">
    <text evidence="1">Belongs to the YciI family.</text>
</comment>
<evidence type="ECO:0000313" key="4">
    <source>
        <dbReference type="EMBL" id="MFB9752113.1"/>
    </source>
</evidence>
<dbReference type="PANTHER" id="PTHR35174:SF4">
    <property type="entry name" value="BLL7163 PROTEIN"/>
    <property type="match status" value="1"/>
</dbReference>
<reference evidence="4 5" key="1">
    <citation type="submission" date="2024-09" db="EMBL/GenBank/DDBJ databases">
        <authorList>
            <person name="Sun Q."/>
            <person name="Mori K."/>
        </authorList>
    </citation>
    <scope>NUCLEOTIDE SEQUENCE [LARGE SCALE GENOMIC DNA]</scope>
    <source>
        <strain evidence="4 5">JCM 12520</strain>
    </source>
</reference>
<organism evidence="4 5">
    <name type="scientific">Paenibacillus hodogayensis</name>
    <dbReference type="NCBI Taxonomy" id="279208"/>
    <lineage>
        <taxon>Bacteria</taxon>
        <taxon>Bacillati</taxon>
        <taxon>Bacillota</taxon>
        <taxon>Bacilli</taxon>
        <taxon>Bacillales</taxon>
        <taxon>Paenibacillaceae</taxon>
        <taxon>Paenibacillus</taxon>
    </lineage>
</organism>
<dbReference type="Pfam" id="PF03795">
    <property type="entry name" value="YCII"/>
    <property type="match status" value="1"/>
</dbReference>
<dbReference type="Proteomes" id="UP001589619">
    <property type="component" value="Unassembled WGS sequence"/>
</dbReference>